<protein>
    <submittedName>
        <fullName evidence="2">Type IV pilin protein</fullName>
    </submittedName>
</protein>
<dbReference type="Pfam" id="PF16732">
    <property type="entry name" value="ComP_DUS"/>
    <property type="match status" value="1"/>
</dbReference>
<dbReference type="RefSeq" id="WP_322467826.1">
    <property type="nucleotide sequence ID" value="NZ_JAXOJX010000066.1"/>
</dbReference>
<dbReference type="SUPFAM" id="SSF54523">
    <property type="entry name" value="Pili subunits"/>
    <property type="match status" value="1"/>
</dbReference>
<dbReference type="EMBL" id="JAXOJX010000066">
    <property type="protein sequence ID" value="MDZ5460332.1"/>
    <property type="molecule type" value="Genomic_DNA"/>
</dbReference>
<organism evidence="2 3">
    <name type="scientific">Azohydromonas lata</name>
    <dbReference type="NCBI Taxonomy" id="45677"/>
    <lineage>
        <taxon>Bacteria</taxon>
        <taxon>Pseudomonadati</taxon>
        <taxon>Pseudomonadota</taxon>
        <taxon>Betaproteobacteria</taxon>
        <taxon>Burkholderiales</taxon>
        <taxon>Sphaerotilaceae</taxon>
        <taxon>Azohydromonas</taxon>
    </lineage>
</organism>
<keyword evidence="1" id="KW-1133">Transmembrane helix</keyword>
<reference evidence="2 3" key="1">
    <citation type="submission" date="2023-11" db="EMBL/GenBank/DDBJ databases">
        <title>Draft genome of Azohydromonas lata strain H1 (DSM1123), a polyhydroxyalkanoate producer.</title>
        <authorList>
            <person name="Traversa D."/>
            <person name="D'Addabbo P."/>
            <person name="Pazzani C."/>
            <person name="Manzari C."/>
            <person name="Chiara M."/>
            <person name="Scrascia M."/>
        </authorList>
    </citation>
    <scope>NUCLEOTIDE SEQUENCE [LARGE SCALE GENOMIC DNA]</scope>
    <source>
        <strain evidence="2 3">H1</strain>
    </source>
</reference>
<feature type="transmembrane region" description="Helical" evidence="1">
    <location>
        <begin position="20"/>
        <end position="38"/>
    </location>
</feature>
<dbReference type="Proteomes" id="UP001293718">
    <property type="component" value="Unassembled WGS sequence"/>
</dbReference>
<accession>A0ABU5IN60</accession>
<dbReference type="PROSITE" id="PS00409">
    <property type="entry name" value="PROKAR_NTER_METHYL"/>
    <property type="match status" value="1"/>
</dbReference>
<name>A0ABU5IN60_9BURK</name>
<evidence type="ECO:0000313" key="3">
    <source>
        <dbReference type="Proteomes" id="UP001293718"/>
    </source>
</evidence>
<dbReference type="Gene3D" id="3.30.700.10">
    <property type="entry name" value="Glycoprotein, Type 4 Pilin"/>
    <property type="match status" value="1"/>
</dbReference>
<dbReference type="NCBIfam" id="TIGR02532">
    <property type="entry name" value="IV_pilin_GFxxxE"/>
    <property type="match status" value="1"/>
</dbReference>
<keyword evidence="3" id="KW-1185">Reference proteome</keyword>
<comment type="caution">
    <text evidence="2">The sequence shown here is derived from an EMBL/GenBank/DDBJ whole genome shotgun (WGS) entry which is preliminary data.</text>
</comment>
<proteinExistence type="predicted"/>
<keyword evidence="1" id="KW-0472">Membrane</keyword>
<dbReference type="Pfam" id="PF07963">
    <property type="entry name" value="N_methyl"/>
    <property type="match status" value="1"/>
</dbReference>
<evidence type="ECO:0000256" key="1">
    <source>
        <dbReference type="SAM" id="Phobius"/>
    </source>
</evidence>
<gene>
    <name evidence="2" type="ORF">SM757_27505</name>
</gene>
<dbReference type="InterPro" id="IPR045584">
    <property type="entry name" value="Pilin-like"/>
</dbReference>
<dbReference type="InterPro" id="IPR031982">
    <property type="entry name" value="PilE-like"/>
</dbReference>
<evidence type="ECO:0000313" key="2">
    <source>
        <dbReference type="EMBL" id="MDZ5460332.1"/>
    </source>
</evidence>
<keyword evidence="1" id="KW-0812">Transmembrane</keyword>
<dbReference type="InterPro" id="IPR012902">
    <property type="entry name" value="N_methyl_site"/>
</dbReference>
<sequence>MAQANVSSRRAGTGFTLVEAVVALAIAAVLAAVAYPSYMAQLRKSRRTDAVVALMQVEQAQERWRGSHRAYAGDLATAPPLGLGLRTLSTDGYYALALADAGAAGYVVTATAVAGRSQAADGACPALAVVVNRGNVQRTPPACWSR</sequence>